<evidence type="ECO:0000313" key="5">
    <source>
        <dbReference type="Proteomes" id="UP001497512"/>
    </source>
</evidence>
<dbReference type="InterPro" id="IPR046830">
    <property type="entry name" value="Calmod_bind_M"/>
</dbReference>
<protein>
    <submittedName>
        <fullName evidence="4">Uncharacterized protein</fullName>
    </submittedName>
</protein>
<feature type="domain" description="Calmodulin binding protein central" evidence="3">
    <location>
        <begin position="270"/>
        <end position="331"/>
    </location>
</feature>
<organism evidence="4 5">
    <name type="scientific">Sphagnum troendelagicum</name>
    <dbReference type="NCBI Taxonomy" id="128251"/>
    <lineage>
        <taxon>Eukaryota</taxon>
        <taxon>Viridiplantae</taxon>
        <taxon>Streptophyta</taxon>
        <taxon>Embryophyta</taxon>
        <taxon>Bryophyta</taxon>
        <taxon>Sphagnophytina</taxon>
        <taxon>Sphagnopsida</taxon>
        <taxon>Sphagnales</taxon>
        <taxon>Sphagnaceae</taxon>
        <taxon>Sphagnum</taxon>
    </lineage>
</organism>
<dbReference type="EMBL" id="OZ019895">
    <property type="protein sequence ID" value="CAK9219733.1"/>
    <property type="molecule type" value="Genomic_DNA"/>
</dbReference>
<dbReference type="InterPro" id="IPR012416">
    <property type="entry name" value="CBP60"/>
</dbReference>
<feature type="region of interest" description="Disordered" evidence="1">
    <location>
        <begin position="404"/>
        <end position="427"/>
    </location>
</feature>
<dbReference type="Pfam" id="PF07887">
    <property type="entry name" value="Calmodulin_bind"/>
    <property type="match status" value="1"/>
</dbReference>
<name>A0ABP0UFU1_9BRYO</name>
<proteinExistence type="predicted"/>
<evidence type="ECO:0000256" key="1">
    <source>
        <dbReference type="SAM" id="MobiDB-lite"/>
    </source>
</evidence>
<accession>A0ABP0UFU1</accession>
<gene>
    <name evidence="4" type="ORF">CSSPTR1EN2_LOCUS14802</name>
</gene>
<dbReference type="Proteomes" id="UP001497512">
    <property type="component" value="Chromosome 3"/>
</dbReference>
<evidence type="ECO:0000259" key="2">
    <source>
        <dbReference type="Pfam" id="PF07887"/>
    </source>
</evidence>
<dbReference type="InterPro" id="IPR046831">
    <property type="entry name" value="Calmodulin_bind_N"/>
</dbReference>
<evidence type="ECO:0000259" key="3">
    <source>
        <dbReference type="Pfam" id="PF20451"/>
    </source>
</evidence>
<dbReference type="PANTHER" id="PTHR31713:SF96">
    <property type="entry name" value="OS02G0562300 PROTEIN"/>
    <property type="match status" value="1"/>
</dbReference>
<reference evidence="4" key="1">
    <citation type="submission" date="2024-02" db="EMBL/GenBank/DDBJ databases">
        <authorList>
            <consortium name="ELIXIR-Norway"/>
            <consortium name="Elixir Norway"/>
        </authorList>
    </citation>
    <scope>NUCLEOTIDE SEQUENCE</scope>
</reference>
<evidence type="ECO:0000313" key="4">
    <source>
        <dbReference type="EMBL" id="CAK9219733.1"/>
    </source>
</evidence>
<dbReference type="PANTHER" id="PTHR31713">
    <property type="entry name" value="OS02G0177800 PROTEIN"/>
    <property type="match status" value="1"/>
</dbReference>
<keyword evidence="5" id="KW-1185">Reference proteome</keyword>
<sequence length="469" mass="52232">MSGKYAPHAQSRAADGRCACGSSPRTCSEGYCPDRQAYPDILRKLRLLQGAIEDSIFVLQELPEHHEPHNHGIFRTNETPPASTFARSIKKAPVAKNLCLQFSESNTPVFYTEYFYSEDQVRNEDGSALQVELVDIKTGELVEDGAVSSARFKILVLKGDFESDNYGNSWSLATSSLTKSIVKPRDGKKKLLAGGDLIVTLKGGKGNLSPELHFTDNSSWIRGKKCRLALQLLPDCSVDGLHIREAITEPFAVKDKRGKPNMKRKAPSNNDPVCRLQGIANGLSKCLNENRIYTVADFLRASEEDPEKLQHVILNKMSEKKFKATLEMARKSRDQLMGAPEVALRLQQSTELLIRYAKVAFSSVENEGSEYLVNIPSNSLHEQQDQDSIPTDLLMPSPACGGDDMPQPWQTFHNQSGTTTSYSLPSASNLAAATTERADLNEMCYPYSSYTGHNWQRQLQHYQVYNLVH</sequence>
<feature type="domain" description="Calmodulin binding protein-like N-terminal" evidence="2">
    <location>
        <begin position="100"/>
        <end position="256"/>
    </location>
</feature>
<feature type="compositionally biased region" description="Polar residues" evidence="1">
    <location>
        <begin position="408"/>
        <end position="427"/>
    </location>
</feature>
<dbReference type="Pfam" id="PF20451">
    <property type="entry name" value="Calmod_bind_M"/>
    <property type="match status" value="1"/>
</dbReference>